<keyword evidence="5 6" id="KW-0472">Membrane</keyword>
<feature type="transmembrane region" description="Helical" evidence="6">
    <location>
        <begin position="117"/>
        <end position="135"/>
    </location>
</feature>
<dbReference type="Pfam" id="PF00950">
    <property type="entry name" value="ABC-3"/>
    <property type="match status" value="1"/>
</dbReference>
<dbReference type="InterPro" id="IPR001626">
    <property type="entry name" value="ABC_TroCD"/>
</dbReference>
<dbReference type="GO" id="GO:0043190">
    <property type="term" value="C:ATP-binding cassette (ABC) transporter complex"/>
    <property type="evidence" value="ECO:0007669"/>
    <property type="project" value="InterPro"/>
</dbReference>
<feature type="transmembrane region" description="Helical" evidence="6">
    <location>
        <begin position="147"/>
        <end position="176"/>
    </location>
</feature>
<evidence type="ECO:0000256" key="6">
    <source>
        <dbReference type="SAM" id="Phobius"/>
    </source>
</evidence>
<proteinExistence type="inferred from homology"/>
<dbReference type="Gene3D" id="1.10.3470.10">
    <property type="entry name" value="ABC transporter involved in vitamin B12 uptake, BtuC"/>
    <property type="match status" value="1"/>
</dbReference>
<feature type="transmembrane region" description="Helical" evidence="6">
    <location>
        <begin position="300"/>
        <end position="318"/>
    </location>
</feature>
<comment type="subcellular location">
    <subcellularLocation>
        <location evidence="1">Membrane</location>
        <topology evidence="1">Multi-pass membrane protein</topology>
    </subcellularLocation>
</comment>
<name>A0A3A6Q5Z0_9EURY</name>
<feature type="transmembrane region" description="Helical" evidence="6">
    <location>
        <begin position="92"/>
        <end position="110"/>
    </location>
</feature>
<dbReference type="PANTHER" id="PTHR30477">
    <property type="entry name" value="ABC-TRANSPORTER METAL-BINDING PROTEIN"/>
    <property type="match status" value="1"/>
</dbReference>
<dbReference type="InterPro" id="IPR037294">
    <property type="entry name" value="ABC_BtuC-like"/>
</dbReference>
<evidence type="ECO:0000313" key="8">
    <source>
        <dbReference type="Proteomes" id="UP000281564"/>
    </source>
</evidence>
<evidence type="ECO:0000256" key="5">
    <source>
        <dbReference type="ARBA" id="ARBA00023136"/>
    </source>
</evidence>
<dbReference type="CDD" id="cd06550">
    <property type="entry name" value="TM_ABC_iron-siderophores_like"/>
    <property type="match status" value="1"/>
</dbReference>
<evidence type="ECO:0000313" key="7">
    <source>
        <dbReference type="EMBL" id="RJX48914.1"/>
    </source>
</evidence>
<feature type="transmembrane region" description="Helical" evidence="6">
    <location>
        <begin position="232"/>
        <end position="263"/>
    </location>
</feature>
<organism evidence="7 8">
    <name type="scientific">Halonotius pteroides</name>
    <dbReference type="NCBI Taxonomy" id="268735"/>
    <lineage>
        <taxon>Archaea</taxon>
        <taxon>Methanobacteriati</taxon>
        <taxon>Methanobacteriota</taxon>
        <taxon>Stenosarchaea group</taxon>
        <taxon>Halobacteria</taxon>
        <taxon>Halobacteriales</taxon>
        <taxon>Haloferacaceae</taxon>
        <taxon>Halonotius</taxon>
    </lineage>
</organism>
<reference evidence="7 8" key="1">
    <citation type="submission" date="2018-06" db="EMBL/GenBank/DDBJ databases">
        <title>Halonotius sp. F13-13 a new haloarchaeeon isolated from a solar saltern from Isla Cristina, Huelva, Spain.</title>
        <authorList>
            <person name="Duran-Viseras A."/>
            <person name="Sanchez-Porro C."/>
            <person name="Ventosa A."/>
        </authorList>
    </citation>
    <scope>NUCLEOTIDE SEQUENCE [LARGE SCALE GENOMIC DNA]</scope>
    <source>
        <strain evidence="7 8">CECT 7525</strain>
    </source>
</reference>
<feature type="transmembrane region" description="Helical" evidence="6">
    <location>
        <begin position="275"/>
        <end position="294"/>
    </location>
</feature>
<comment type="similarity">
    <text evidence="2">Belongs to the ABC-3 integral membrane protein family.</text>
</comment>
<dbReference type="SUPFAM" id="SSF81345">
    <property type="entry name" value="ABC transporter involved in vitamin B12 uptake, BtuC"/>
    <property type="match status" value="1"/>
</dbReference>
<comment type="caution">
    <text evidence="7">The sequence shown here is derived from an EMBL/GenBank/DDBJ whole genome shotgun (WGS) entry which is preliminary data.</text>
</comment>
<feature type="transmembrane region" description="Helical" evidence="6">
    <location>
        <begin position="62"/>
        <end position="80"/>
    </location>
</feature>
<dbReference type="Proteomes" id="UP000281564">
    <property type="component" value="Unassembled WGS sequence"/>
</dbReference>
<dbReference type="EMBL" id="QMDW01000014">
    <property type="protein sequence ID" value="RJX48914.1"/>
    <property type="molecule type" value="Genomic_DNA"/>
</dbReference>
<accession>A0A3A6Q5Z0</accession>
<dbReference type="PANTHER" id="PTHR30477:SF0">
    <property type="entry name" value="METAL TRANSPORT SYSTEM MEMBRANE PROTEIN TM_0125-RELATED"/>
    <property type="match status" value="1"/>
</dbReference>
<keyword evidence="8" id="KW-1185">Reference proteome</keyword>
<evidence type="ECO:0000256" key="1">
    <source>
        <dbReference type="ARBA" id="ARBA00004141"/>
    </source>
</evidence>
<gene>
    <name evidence="7" type="ORF">DP106_10265</name>
</gene>
<protein>
    <submittedName>
        <fullName evidence="7">Metal ABC transporter permease</fullName>
    </submittedName>
</protein>
<keyword evidence="4 6" id="KW-1133">Transmembrane helix</keyword>
<keyword evidence="3 6" id="KW-0812">Transmembrane</keyword>
<evidence type="ECO:0000256" key="2">
    <source>
        <dbReference type="ARBA" id="ARBA00008034"/>
    </source>
</evidence>
<evidence type="ECO:0000256" key="3">
    <source>
        <dbReference type="ARBA" id="ARBA00022692"/>
    </source>
</evidence>
<evidence type="ECO:0000256" key="4">
    <source>
        <dbReference type="ARBA" id="ARBA00022989"/>
    </source>
</evidence>
<sequence length="354" mass="37099">MITTLLTPPTGRLTQLAAAGRSATPLADGFDWLLEAVYGALLTAMSELTGIDMLGYAYMQRAYLAAICIAIIGPVVGTFLVHRELSMLSDTLAHTAFAGVALGLFLNSVFSLSVSPIITAFVVAIVTALLVELLIDHADTYGDTSLAMVLTGGFAVGSILITATGGGIAVGINAYLFGSLATVSKTDIGLLILMSLIVGAVVTLAYRPLVYVTFDAPAARAARFNVRHYKRLLVVLTAGVVVSAMQIMGVILVAAMLVIPVAAAAPVARSFKQSIWLAIIAGQLATVIGVTVAYQFGIAAGGSIVVTALLVYLGVVAGRRVRREVPLLLSAMLYRYRRRRSPKQVSADGGDERK</sequence>
<dbReference type="AlphaFoldDB" id="A0A3A6Q5Z0"/>
<dbReference type="OrthoDB" id="330338at2157"/>
<dbReference type="GO" id="GO:0055085">
    <property type="term" value="P:transmembrane transport"/>
    <property type="evidence" value="ECO:0007669"/>
    <property type="project" value="InterPro"/>
</dbReference>
<feature type="transmembrane region" description="Helical" evidence="6">
    <location>
        <begin position="188"/>
        <end position="206"/>
    </location>
</feature>